<dbReference type="GO" id="GO:0005634">
    <property type="term" value="C:nucleus"/>
    <property type="evidence" value="ECO:0007669"/>
    <property type="project" value="UniProtKB-SubCell"/>
</dbReference>
<evidence type="ECO:0000256" key="10">
    <source>
        <dbReference type="PIRSR" id="PIRSR610347-2"/>
    </source>
</evidence>
<feature type="compositionally biased region" description="Polar residues" evidence="12">
    <location>
        <begin position="57"/>
        <end position="79"/>
    </location>
</feature>
<feature type="binding site" evidence="10">
    <location>
        <position position="449"/>
    </location>
    <ligand>
        <name>substrate</name>
    </ligand>
</feature>
<feature type="site" description="Interaction with DNA" evidence="11">
    <location>
        <position position="473"/>
    </location>
</feature>
<evidence type="ECO:0000256" key="1">
    <source>
        <dbReference type="ARBA" id="ARBA00004123"/>
    </source>
</evidence>
<keyword evidence="6" id="KW-0269">Exonuclease</keyword>
<keyword evidence="8" id="KW-0539">Nucleus</keyword>
<evidence type="ECO:0000256" key="8">
    <source>
        <dbReference type="ARBA" id="ARBA00023242"/>
    </source>
</evidence>
<keyword evidence="14" id="KW-1185">Reference proteome</keyword>
<reference evidence="13 14" key="1">
    <citation type="journal article" date="2020" name="Genomics">
        <title>Complete, high-quality genomes from long-read metagenomic sequencing of two wolf lichen thalli reveals enigmatic genome architecture.</title>
        <authorList>
            <person name="McKenzie S.K."/>
            <person name="Walston R.F."/>
            <person name="Allen J.L."/>
        </authorList>
    </citation>
    <scope>NUCLEOTIDE SEQUENCE [LARGE SCALE GENOMIC DNA]</scope>
    <source>
        <strain evidence="13">WasteWater1</strain>
    </source>
</reference>
<dbReference type="EMBL" id="JACCJB010000008">
    <property type="protein sequence ID" value="KAF6224738.1"/>
    <property type="molecule type" value="Genomic_DNA"/>
</dbReference>
<keyword evidence="4" id="KW-0227">DNA damage</keyword>
<dbReference type="GO" id="GO:0004527">
    <property type="term" value="F:exonuclease activity"/>
    <property type="evidence" value="ECO:0007669"/>
    <property type="project" value="UniProtKB-KW"/>
</dbReference>
<gene>
    <name evidence="13" type="ORF">HO133_009931</name>
</gene>
<evidence type="ECO:0008006" key="15">
    <source>
        <dbReference type="Google" id="ProtNLM"/>
    </source>
</evidence>
<feature type="region of interest" description="Disordered" evidence="12">
    <location>
        <begin position="1"/>
        <end position="79"/>
    </location>
</feature>
<feature type="active site" description="Proton donor/acceptor" evidence="9">
    <location>
        <position position="447"/>
    </location>
</feature>
<comment type="subcellular location">
    <subcellularLocation>
        <location evidence="1">Nucleus</location>
    </subcellularLocation>
</comment>
<feature type="active site" description="Nucleophile" evidence="9">
    <location>
        <position position="185"/>
    </location>
</feature>
<dbReference type="AlphaFoldDB" id="A0A8H6CJQ9"/>
<feature type="binding site" evidence="10">
    <location>
        <position position="187"/>
    </location>
    <ligand>
        <name>substrate</name>
    </ligand>
</feature>
<dbReference type="FunFam" id="3.30.870.10:FF:000038">
    <property type="entry name" value="Probable tyrosyl-DNA phosphodiesterase"/>
    <property type="match status" value="1"/>
</dbReference>
<dbReference type="CDD" id="cd09123">
    <property type="entry name" value="PLDc_Tdp1_2"/>
    <property type="match status" value="1"/>
</dbReference>
<evidence type="ECO:0000256" key="9">
    <source>
        <dbReference type="PIRSR" id="PIRSR610347-1"/>
    </source>
</evidence>
<organism evidence="13 14">
    <name type="scientific">Letharia lupina</name>
    <dbReference type="NCBI Taxonomy" id="560253"/>
    <lineage>
        <taxon>Eukaryota</taxon>
        <taxon>Fungi</taxon>
        <taxon>Dikarya</taxon>
        <taxon>Ascomycota</taxon>
        <taxon>Pezizomycotina</taxon>
        <taxon>Lecanoromycetes</taxon>
        <taxon>OSLEUM clade</taxon>
        <taxon>Lecanoromycetidae</taxon>
        <taxon>Lecanorales</taxon>
        <taxon>Lecanorineae</taxon>
        <taxon>Parmeliaceae</taxon>
        <taxon>Letharia</taxon>
    </lineage>
</organism>
<protein>
    <recommendedName>
        <fullName evidence="15">Tyrosyl-DNA phosphodiesterase</fullName>
    </recommendedName>
</protein>
<dbReference type="GeneID" id="59338324"/>
<feature type="region of interest" description="Disordered" evidence="12">
    <location>
        <begin position="422"/>
        <end position="443"/>
    </location>
</feature>
<dbReference type="SUPFAM" id="SSF56024">
    <property type="entry name" value="Phospholipase D/nuclease"/>
    <property type="match status" value="2"/>
</dbReference>
<evidence type="ECO:0000313" key="13">
    <source>
        <dbReference type="EMBL" id="KAF6224738.1"/>
    </source>
</evidence>
<dbReference type="Proteomes" id="UP000593566">
    <property type="component" value="Unassembled WGS sequence"/>
</dbReference>
<evidence type="ECO:0000256" key="4">
    <source>
        <dbReference type="ARBA" id="ARBA00022763"/>
    </source>
</evidence>
<proteinExistence type="inferred from homology"/>
<keyword evidence="7" id="KW-0234">DNA repair</keyword>
<evidence type="ECO:0000313" key="14">
    <source>
        <dbReference type="Proteomes" id="UP000593566"/>
    </source>
</evidence>
<comment type="caution">
    <text evidence="13">The sequence shown here is derived from an EMBL/GenBank/DDBJ whole genome shotgun (WGS) entry which is preliminary data.</text>
</comment>
<dbReference type="GO" id="GO:0003697">
    <property type="term" value="F:single-stranded DNA binding"/>
    <property type="evidence" value="ECO:0007669"/>
    <property type="project" value="TreeGrafter"/>
</dbReference>
<dbReference type="GO" id="GO:0006281">
    <property type="term" value="P:DNA repair"/>
    <property type="evidence" value="ECO:0007669"/>
    <property type="project" value="UniProtKB-KW"/>
</dbReference>
<dbReference type="GO" id="GO:0003690">
    <property type="term" value="F:double-stranded DNA binding"/>
    <property type="evidence" value="ECO:0007669"/>
    <property type="project" value="TreeGrafter"/>
</dbReference>
<dbReference type="PANTHER" id="PTHR12415:SF0">
    <property type="entry name" value="TYROSYL-DNA PHOSPHODIESTERASE 1"/>
    <property type="match status" value="1"/>
</dbReference>
<evidence type="ECO:0000256" key="12">
    <source>
        <dbReference type="SAM" id="MobiDB-lite"/>
    </source>
</evidence>
<name>A0A8H6CJQ9_9LECA</name>
<evidence type="ECO:0000256" key="6">
    <source>
        <dbReference type="ARBA" id="ARBA00022839"/>
    </source>
</evidence>
<evidence type="ECO:0000256" key="5">
    <source>
        <dbReference type="ARBA" id="ARBA00022801"/>
    </source>
</evidence>
<evidence type="ECO:0000256" key="11">
    <source>
        <dbReference type="PIRSR" id="PIRSR610347-3"/>
    </source>
</evidence>
<dbReference type="Pfam" id="PF06087">
    <property type="entry name" value="Tyr-DNA_phospho"/>
    <property type="match status" value="1"/>
</dbReference>
<dbReference type="Gene3D" id="3.30.870.10">
    <property type="entry name" value="Endonuclease Chain A"/>
    <property type="match status" value="2"/>
</dbReference>
<accession>A0A8H6CJQ9</accession>
<comment type="similarity">
    <text evidence="2">Belongs to the tyrosyl-DNA phosphodiesterase family.</text>
</comment>
<dbReference type="PANTHER" id="PTHR12415">
    <property type="entry name" value="TYROSYL-DNA PHOSPHODIESTERASE 1"/>
    <property type="match status" value="1"/>
</dbReference>
<dbReference type="GO" id="GO:0017005">
    <property type="term" value="F:3'-tyrosyl-DNA phosphodiesterase activity"/>
    <property type="evidence" value="ECO:0007669"/>
    <property type="project" value="TreeGrafter"/>
</dbReference>
<sequence length="579" mass="64269">MNPAEESRKRRNYDAFQSSRDRSISPPPKRHASTVRGRSEREEAGTLSVVNAAAPFTLSSDNGNDPSKSTKQATNPQSRTLFPSPMQLNFVEQLPASSNVDCVSLGSILGDPMIRECWLFNYLFDMDFVMRHFDQDTRDLVQVRVVHGSWKREDPNGIHIEDAARRYPNIKVIKAFMPEMFGTHHTKAMVLFRHDDLAQVVILTANFIERDFRMSQAIWKTPLLPLQKHASSASDPLPPLGSGLRFKHDLLAYFRGYSRNGNATLPDLISQLQNYDFNAVRGALIGSLPGLQTPDKLQPEQQGRDGQWGLPALKRILSSITTNPDHSADSERSHIVAQVSSIASVGEKWLSTTLIPTLSTTAPTQKPLPKPKISLIFPTASEIRNSVDGYGSGSSIHIKTSSPTQARQLAVLKPMLCHWSARPTPETLDPANPKPARQTGRGRAAPHIKTYVRFSDAATSKIDWAMMTSANLSTQAWGTGPNARGEVRISSYELGIVVWPALWRDPASPRPPTMVPLFRSDMPPSVDRERLGIDHVAVGWRVPYDLPLVPYAGDETPWCASDPCDELDCMGRVWPGYGR</sequence>
<keyword evidence="3" id="KW-0540">Nuclease</keyword>
<evidence type="ECO:0000256" key="3">
    <source>
        <dbReference type="ARBA" id="ARBA00022722"/>
    </source>
</evidence>
<dbReference type="RefSeq" id="XP_037153605.1">
    <property type="nucleotide sequence ID" value="XM_037300788.1"/>
</dbReference>
<keyword evidence="5" id="KW-0378">Hydrolase</keyword>
<dbReference type="InterPro" id="IPR010347">
    <property type="entry name" value="Tdp1"/>
</dbReference>
<evidence type="ECO:0000256" key="7">
    <source>
        <dbReference type="ARBA" id="ARBA00023204"/>
    </source>
</evidence>
<evidence type="ECO:0000256" key="2">
    <source>
        <dbReference type="ARBA" id="ARBA00010205"/>
    </source>
</evidence>